<dbReference type="Gene3D" id="3.80.10.10">
    <property type="entry name" value="Ribonuclease Inhibitor"/>
    <property type="match status" value="2"/>
</dbReference>
<dbReference type="InterPro" id="IPR032675">
    <property type="entry name" value="LRR_dom_sf"/>
</dbReference>
<dbReference type="GO" id="GO:0005737">
    <property type="term" value="C:cytoplasm"/>
    <property type="evidence" value="ECO:0007669"/>
    <property type="project" value="TreeGrafter"/>
</dbReference>
<evidence type="ECO:0000313" key="5">
    <source>
        <dbReference type="Proteomes" id="UP000193944"/>
    </source>
</evidence>
<dbReference type="PANTHER" id="PTHR48051">
    <property type="match status" value="1"/>
</dbReference>
<evidence type="ECO:0000256" key="2">
    <source>
        <dbReference type="ARBA" id="ARBA00022737"/>
    </source>
</evidence>
<dbReference type="OrthoDB" id="1060944at2759"/>
<protein>
    <submittedName>
        <fullName evidence="4">L domain-like protein</fullName>
    </submittedName>
</protein>
<reference evidence="4 5" key="1">
    <citation type="submission" date="2016-08" db="EMBL/GenBank/DDBJ databases">
        <title>A Parts List for Fungal Cellulosomes Revealed by Comparative Genomics.</title>
        <authorList>
            <consortium name="DOE Joint Genome Institute"/>
            <person name="Haitjema C.H."/>
            <person name="Gilmore S.P."/>
            <person name="Henske J.K."/>
            <person name="Solomon K.V."/>
            <person name="De Groot R."/>
            <person name="Kuo A."/>
            <person name="Mondo S.J."/>
            <person name="Salamov A.A."/>
            <person name="Labutti K."/>
            <person name="Zhao Z."/>
            <person name="Chiniquy J."/>
            <person name="Barry K."/>
            <person name="Brewer H.M."/>
            <person name="Purvine S.O."/>
            <person name="Wright A.T."/>
            <person name="Boxma B."/>
            <person name="Van Alen T."/>
            <person name="Hackstein J.H."/>
            <person name="Baker S.E."/>
            <person name="Grigoriev I.V."/>
            <person name="O'Malley M.A."/>
        </authorList>
    </citation>
    <scope>NUCLEOTIDE SEQUENCE [LARGE SCALE GENOMIC DNA]</scope>
    <source>
        <strain evidence="4 5">S4</strain>
    </source>
</reference>
<dbReference type="Pfam" id="PF13855">
    <property type="entry name" value="LRR_8"/>
    <property type="match status" value="1"/>
</dbReference>
<dbReference type="InterPro" id="IPR050216">
    <property type="entry name" value="LRR_domain-containing"/>
</dbReference>
<proteinExistence type="predicted"/>
<dbReference type="PANTHER" id="PTHR48051:SF1">
    <property type="entry name" value="RAS SUPPRESSOR PROTEIN 1"/>
    <property type="match status" value="1"/>
</dbReference>
<dbReference type="AlphaFoldDB" id="A0A1Y1XME8"/>
<reference evidence="4 5" key="2">
    <citation type="submission" date="2016-08" db="EMBL/GenBank/DDBJ databases">
        <title>Pervasive Adenine N6-methylation of Active Genes in Fungi.</title>
        <authorList>
            <consortium name="DOE Joint Genome Institute"/>
            <person name="Mondo S.J."/>
            <person name="Dannebaum R.O."/>
            <person name="Kuo R.C."/>
            <person name="Labutti K."/>
            <person name="Haridas S."/>
            <person name="Kuo A."/>
            <person name="Salamov A."/>
            <person name="Ahrendt S.R."/>
            <person name="Lipzen A."/>
            <person name="Sullivan W."/>
            <person name="Andreopoulos W.B."/>
            <person name="Clum A."/>
            <person name="Lindquist E."/>
            <person name="Daum C."/>
            <person name="Ramamoorthy G.K."/>
            <person name="Gryganskyi A."/>
            <person name="Culley D."/>
            <person name="Magnuson J.K."/>
            <person name="James T.Y."/>
            <person name="O'Malley M.A."/>
            <person name="Stajich J.E."/>
            <person name="Spatafora J.W."/>
            <person name="Visel A."/>
            <person name="Grigoriev I.V."/>
        </authorList>
    </citation>
    <scope>NUCLEOTIDE SEQUENCE [LARGE SCALE GENOMIC DNA]</scope>
    <source>
        <strain evidence="4 5">S4</strain>
    </source>
</reference>
<evidence type="ECO:0000313" key="4">
    <source>
        <dbReference type="EMBL" id="ORX86686.1"/>
    </source>
</evidence>
<dbReference type="STRING" id="1754192.A0A1Y1XME8"/>
<dbReference type="Proteomes" id="UP000193944">
    <property type="component" value="Unassembled WGS sequence"/>
</dbReference>
<sequence>MEWKNANVYTLITKVHQINLDKKERKMILQQKCRICLKHLPNLGAKHLYNLEVLYVISYYSEWISLKILPDSIGNLKNLRILDLSYNRLKTLPKSIGNLKNLKKLNLSENFDFSELPDSIGNLENLHTLSLKKTNLESLPESLGNSENLTSLSVSWHMESVNSHYQSRDAINESLEHWSCPAIEFDDDMNSVSLDLSGKNLKQIPLGVYMLSEKRKWKSGYGYVYITPGLKELDVSNNQLTKIPHLLNKLDQLERLYIHNNPDLNHLPDFLWKMRSLRKLKIDGKLVKYLPNNAQVTLDDIHFKIKVKMSDDQLSNETGPYMVYLGK</sequence>
<evidence type="ECO:0000256" key="1">
    <source>
        <dbReference type="ARBA" id="ARBA00022614"/>
    </source>
</evidence>
<comment type="caution">
    <text evidence="4">The sequence shown here is derived from an EMBL/GenBank/DDBJ whole genome shotgun (WGS) entry which is preliminary data.</text>
</comment>
<evidence type="ECO:0000259" key="3">
    <source>
        <dbReference type="Pfam" id="PF23598"/>
    </source>
</evidence>
<accession>A0A1Y1XME8</accession>
<name>A0A1Y1XME8_9FUNG</name>
<keyword evidence="2" id="KW-0677">Repeat</keyword>
<dbReference type="InterPro" id="IPR003591">
    <property type="entry name" value="Leu-rich_rpt_typical-subtyp"/>
</dbReference>
<dbReference type="PROSITE" id="PS51450">
    <property type="entry name" value="LRR"/>
    <property type="match status" value="2"/>
</dbReference>
<dbReference type="InterPro" id="IPR001611">
    <property type="entry name" value="Leu-rich_rpt"/>
</dbReference>
<dbReference type="InterPro" id="IPR055414">
    <property type="entry name" value="LRR_R13L4/SHOC2-like"/>
</dbReference>
<keyword evidence="1" id="KW-0433">Leucine-rich repeat</keyword>
<gene>
    <name evidence="4" type="ORF">BCR32DRAFT_264840</name>
</gene>
<dbReference type="SUPFAM" id="SSF52047">
    <property type="entry name" value="RNI-like"/>
    <property type="match status" value="1"/>
</dbReference>
<feature type="domain" description="Disease resistance R13L4/SHOC-2-like LRR" evidence="3">
    <location>
        <begin position="41"/>
        <end position="174"/>
    </location>
</feature>
<dbReference type="Pfam" id="PF23598">
    <property type="entry name" value="LRR_14"/>
    <property type="match status" value="1"/>
</dbReference>
<organism evidence="4 5">
    <name type="scientific">Anaeromyces robustus</name>
    <dbReference type="NCBI Taxonomy" id="1754192"/>
    <lineage>
        <taxon>Eukaryota</taxon>
        <taxon>Fungi</taxon>
        <taxon>Fungi incertae sedis</taxon>
        <taxon>Chytridiomycota</taxon>
        <taxon>Chytridiomycota incertae sedis</taxon>
        <taxon>Neocallimastigomycetes</taxon>
        <taxon>Neocallimastigales</taxon>
        <taxon>Neocallimastigaceae</taxon>
        <taxon>Anaeromyces</taxon>
    </lineage>
</organism>
<keyword evidence="5" id="KW-1185">Reference proteome</keyword>
<dbReference type="EMBL" id="MCFG01000018">
    <property type="protein sequence ID" value="ORX86686.1"/>
    <property type="molecule type" value="Genomic_DNA"/>
</dbReference>
<dbReference type="SMART" id="SM00369">
    <property type="entry name" value="LRR_TYP"/>
    <property type="match status" value="4"/>
</dbReference>
<dbReference type="SMART" id="SM00364">
    <property type="entry name" value="LRR_BAC"/>
    <property type="match status" value="4"/>
</dbReference>